<dbReference type="AlphaFoldDB" id="B6AK49"/>
<dbReference type="EMBL" id="DS989744">
    <property type="protein sequence ID" value="EEA08590.1"/>
    <property type="molecule type" value="Genomic_DNA"/>
</dbReference>
<keyword evidence="2" id="KW-1185">Reference proteome</keyword>
<evidence type="ECO:0000313" key="1">
    <source>
        <dbReference type="EMBL" id="EEA08590.1"/>
    </source>
</evidence>
<evidence type="ECO:0000313" key="2">
    <source>
        <dbReference type="Proteomes" id="UP000001460"/>
    </source>
</evidence>
<dbReference type="VEuPathDB" id="CryptoDB:CMU_022220"/>
<dbReference type="Proteomes" id="UP000001460">
    <property type="component" value="Unassembled WGS sequence"/>
</dbReference>
<accession>B6AK49</accession>
<dbReference type="GeneID" id="6998077"/>
<gene>
    <name evidence="1" type="ORF">CMU_022220</name>
</gene>
<sequence length="129" mass="14686">MGHKDMVYAELSFGGNHNENYKPVSESDIIYSLPMIVEGSVVTASQSEDCSDEDLRLIKKKISDLENLYKYTSELSNKCDNGDCNSEDCKGCSYAQSYKSQLLVELKVLSHKLNKDLEYCNRKRRNLSK</sequence>
<dbReference type="RefSeq" id="XP_002142939.1">
    <property type="nucleotide sequence ID" value="XM_002142903.1"/>
</dbReference>
<name>B6AK49_CRYMR</name>
<reference evidence="1" key="1">
    <citation type="submission" date="2008-06" db="EMBL/GenBank/DDBJ databases">
        <authorList>
            <person name="Lorenzi H."/>
            <person name="Inman J."/>
            <person name="Miller J."/>
            <person name="Schobel S."/>
            <person name="Amedeo P."/>
            <person name="Caler E.V."/>
            <person name="da Silva J."/>
        </authorList>
    </citation>
    <scope>NUCLEOTIDE SEQUENCE [LARGE SCALE GENOMIC DNA]</scope>
    <source>
        <strain evidence="1">RN66</strain>
    </source>
</reference>
<protein>
    <submittedName>
        <fullName evidence="1">Uncharacterized protein</fullName>
    </submittedName>
</protein>
<proteinExistence type="predicted"/>
<organism evidence="1 2">
    <name type="scientific">Cryptosporidium muris (strain RN66)</name>
    <dbReference type="NCBI Taxonomy" id="441375"/>
    <lineage>
        <taxon>Eukaryota</taxon>
        <taxon>Sar</taxon>
        <taxon>Alveolata</taxon>
        <taxon>Apicomplexa</taxon>
        <taxon>Conoidasida</taxon>
        <taxon>Coccidia</taxon>
        <taxon>Eucoccidiorida</taxon>
        <taxon>Eimeriorina</taxon>
        <taxon>Cryptosporidiidae</taxon>
        <taxon>Cryptosporidium</taxon>
    </lineage>
</organism>